<dbReference type="Proteomes" id="UP000821845">
    <property type="component" value="Chromosome 10"/>
</dbReference>
<protein>
    <submittedName>
        <fullName evidence="1">Uncharacterized protein</fullName>
    </submittedName>
</protein>
<comment type="caution">
    <text evidence="1">The sequence shown here is derived from an EMBL/GenBank/DDBJ whole genome shotgun (WGS) entry which is preliminary data.</text>
</comment>
<keyword evidence="2" id="KW-1185">Reference proteome</keyword>
<gene>
    <name evidence="1" type="ORF">HPB50_024832</name>
</gene>
<sequence>MDASIDAPAGQKAEHNSGEHEASGMCIVASFHVCSSISATAQLTSVDVPGSEAEYYRPVDWDTVDPYLS</sequence>
<proteinExistence type="predicted"/>
<name>A0ACB7T9K5_HYAAI</name>
<dbReference type="EMBL" id="CM023490">
    <property type="protein sequence ID" value="KAH6943628.1"/>
    <property type="molecule type" value="Genomic_DNA"/>
</dbReference>
<accession>A0ACB7T9K5</accession>
<organism evidence="1 2">
    <name type="scientific">Hyalomma asiaticum</name>
    <name type="common">Tick</name>
    <dbReference type="NCBI Taxonomy" id="266040"/>
    <lineage>
        <taxon>Eukaryota</taxon>
        <taxon>Metazoa</taxon>
        <taxon>Ecdysozoa</taxon>
        <taxon>Arthropoda</taxon>
        <taxon>Chelicerata</taxon>
        <taxon>Arachnida</taxon>
        <taxon>Acari</taxon>
        <taxon>Parasitiformes</taxon>
        <taxon>Ixodida</taxon>
        <taxon>Ixodoidea</taxon>
        <taxon>Ixodidae</taxon>
        <taxon>Hyalomminae</taxon>
        <taxon>Hyalomma</taxon>
    </lineage>
</organism>
<evidence type="ECO:0000313" key="2">
    <source>
        <dbReference type="Proteomes" id="UP000821845"/>
    </source>
</evidence>
<reference evidence="1" key="1">
    <citation type="submission" date="2020-05" db="EMBL/GenBank/DDBJ databases">
        <title>Large-scale comparative analyses of tick genomes elucidate their genetic diversity and vector capacities.</title>
        <authorList>
            <person name="Jia N."/>
            <person name="Wang J."/>
            <person name="Shi W."/>
            <person name="Du L."/>
            <person name="Sun Y."/>
            <person name="Zhan W."/>
            <person name="Jiang J."/>
            <person name="Wang Q."/>
            <person name="Zhang B."/>
            <person name="Ji P."/>
            <person name="Sakyi L.B."/>
            <person name="Cui X."/>
            <person name="Yuan T."/>
            <person name="Jiang B."/>
            <person name="Yang W."/>
            <person name="Lam T.T.-Y."/>
            <person name="Chang Q."/>
            <person name="Ding S."/>
            <person name="Wang X."/>
            <person name="Zhu J."/>
            <person name="Ruan X."/>
            <person name="Zhao L."/>
            <person name="Wei J."/>
            <person name="Que T."/>
            <person name="Du C."/>
            <person name="Cheng J."/>
            <person name="Dai P."/>
            <person name="Han X."/>
            <person name="Huang E."/>
            <person name="Gao Y."/>
            <person name="Liu J."/>
            <person name="Shao H."/>
            <person name="Ye R."/>
            <person name="Li L."/>
            <person name="Wei W."/>
            <person name="Wang X."/>
            <person name="Wang C."/>
            <person name="Yang T."/>
            <person name="Huo Q."/>
            <person name="Li W."/>
            <person name="Guo W."/>
            <person name="Chen H."/>
            <person name="Zhou L."/>
            <person name="Ni X."/>
            <person name="Tian J."/>
            <person name="Zhou Y."/>
            <person name="Sheng Y."/>
            <person name="Liu T."/>
            <person name="Pan Y."/>
            <person name="Xia L."/>
            <person name="Li J."/>
            <person name="Zhao F."/>
            <person name="Cao W."/>
        </authorList>
    </citation>
    <scope>NUCLEOTIDE SEQUENCE</scope>
    <source>
        <strain evidence="1">Hyas-2018</strain>
    </source>
</reference>
<evidence type="ECO:0000313" key="1">
    <source>
        <dbReference type="EMBL" id="KAH6943628.1"/>
    </source>
</evidence>